<dbReference type="GO" id="GO:0005886">
    <property type="term" value="C:plasma membrane"/>
    <property type="evidence" value="ECO:0007669"/>
    <property type="project" value="TreeGrafter"/>
</dbReference>
<keyword evidence="8" id="KW-1185">Reference proteome</keyword>
<dbReference type="InterPro" id="IPR037257">
    <property type="entry name" value="T2SS_E_N_sf"/>
</dbReference>
<dbReference type="RefSeq" id="WP_058528891.1">
    <property type="nucleotide sequence ID" value="NZ_CAAAHZ010000002.1"/>
</dbReference>
<dbReference type="EMBL" id="LNYK01000014">
    <property type="protein sequence ID" value="KTD21726.1"/>
    <property type="molecule type" value="Genomic_DNA"/>
</dbReference>
<dbReference type="Proteomes" id="UP000054997">
    <property type="component" value="Unassembled WGS sequence"/>
</dbReference>
<reference evidence="7 8" key="1">
    <citation type="submission" date="2015-11" db="EMBL/GenBank/DDBJ databases">
        <title>Genomic analysis of 38 Legionella species identifies large and diverse effector repertoires.</title>
        <authorList>
            <person name="Burstein D."/>
            <person name="Amaro F."/>
            <person name="Zusman T."/>
            <person name="Lifshitz Z."/>
            <person name="Cohen O."/>
            <person name="Gilbert J.A."/>
            <person name="Pupko T."/>
            <person name="Shuman H.A."/>
            <person name="Segal G."/>
        </authorList>
    </citation>
    <scope>NUCLEOTIDE SEQUENCE [LARGE SCALE GENOMIC DNA]</scope>
    <source>
        <strain evidence="7 8">ATCC 49505</strain>
    </source>
</reference>
<dbReference type="PROSITE" id="PS00662">
    <property type="entry name" value="T2SP_E"/>
    <property type="match status" value="1"/>
</dbReference>
<dbReference type="InterPro" id="IPR027417">
    <property type="entry name" value="P-loop_NTPase"/>
</dbReference>
<dbReference type="Gene3D" id="3.40.50.300">
    <property type="entry name" value="P-loop containing nucleotide triphosphate hydrolases"/>
    <property type="match status" value="1"/>
</dbReference>
<evidence type="ECO:0000259" key="6">
    <source>
        <dbReference type="PROSITE" id="PS00662"/>
    </source>
</evidence>
<keyword evidence="3" id="KW-0963">Cytoplasm</keyword>
<evidence type="ECO:0000256" key="2">
    <source>
        <dbReference type="ARBA" id="ARBA00006611"/>
    </source>
</evidence>
<name>A0A0W0VNQ8_9GAMM</name>
<accession>A0A0W0VNQ8</accession>
<dbReference type="PANTHER" id="PTHR30258">
    <property type="entry name" value="TYPE II SECRETION SYSTEM PROTEIN GSPE-RELATED"/>
    <property type="match status" value="1"/>
</dbReference>
<dbReference type="PATRIC" id="fig|45068.5.peg.958"/>
<dbReference type="GO" id="GO:0016887">
    <property type="term" value="F:ATP hydrolysis activity"/>
    <property type="evidence" value="ECO:0007669"/>
    <property type="project" value="InterPro"/>
</dbReference>
<dbReference type="GO" id="GO:0009297">
    <property type="term" value="P:pilus assembly"/>
    <property type="evidence" value="ECO:0007669"/>
    <property type="project" value="InterPro"/>
</dbReference>
<dbReference type="SUPFAM" id="SSF160246">
    <property type="entry name" value="EspE N-terminal domain-like"/>
    <property type="match status" value="1"/>
</dbReference>
<keyword evidence="4" id="KW-0547">Nucleotide-binding</keyword>
<dbReference type="Pfam" id="PF00437">
    <property type="entry name" value="T2SSE"/>
    <property type="match status" value="1"/>
</dbReference>
<gene>
    <name evidence="7" type="primary">pilB</name>
    <name evidence="7" type="ORF">Llon_0891</name>
</gene>
<dbReference type="Gene3D" id="3.30.450.90">
    <property type="match status" value="1"/>
</dbReference>
<dbReference type="NCBIfam" id="TIGR02538">
    <property type="entry name" value="type_IV_pilB"/>
    <property type="match status" value="1"/>
</dbReference>
<dbReference type="STRING" id="45068.Llon_0891"/>
<dbReference type="AlphaFoldDB" id="A0A0W0VNQ8"/>
<dbReference type="CDD" id="cd01129">
    <property type="entry name" value="PulE-GspE-like"/>
    <property type="match status" value="1"/>
</dbReference>
<evidence type="ECO:0000256" key="3">
    <source>
        <dbReference type="ARBA" id="ARBA00022490"/>
    </source>
</evidence>
<dbReference type="GO" id="GO:0005737">
    <property type="term" value="C:cytoplasm"/>
    <property type="evidence" value="ECO:0007669"/>
    <property type="project" value="UniProtKB-SubCell"/>
</dbReference>
<dbReference type="InterPro" id="IPR013374">
    <property type="entry name" value="ATPase_typ4_pilus-assembl_PilB"/>
</dbReference>
<proteinExistence type="inferred from homology"/>
<comment type="similarity">
    <text evidence="2">Belongs to the GSP E family.</text>
</comment>
<dbReference type="PANTHER" id="PTHR30258:SF1">
    <property type="entry name" value="PROTEIN TRANSPORT PROTEIN HOFB HOMOLOG"/>
    <property type="match status" value="1"/>
</dbReference>
<evidence type="ECO:0000313" key="8">
    <source>
        <dbReference type="Proteomes" id="UP000054997"/>
    </source>
</evidence>
<dbReference type="InterPro" id="IPR007831">
    <property type="entry name" value="T2SS_GspE_N"/>
</dbReference>
<evidence type="ECO:0000256" key="4">
    <source>
        <dbReference type="ARBA" id="ARBA00022741"/>
    </source>
</evidence>
<dbReference type="OrthoDB" id="9804785at2"/>
<dbReference type="GO" id="GO:0005524">
    <property type="term" value="F:ATP binding"/>
    <property type="evidence" value="ECO:0007669"/>
    <property type="project" value="UniProtKB-KW"/>
</dbReference>
<dbReference type="SUPFAM" id="SSF52540">
    <property type="entry name" value="P-loop containing nucleoside triphosphate hydrolases"/>
    <property type="match status" value="1"/>
</dbReference>
<organism evidence="7 8">
    <name type="scientific">Legionella londiniensis</name>
    <dbReference type="NCBI Taxonomy" id="45068"/>
    <lineage>
        <taxon>Bacteria</taxon>
        <taxon>Pseudomonadati</taxon>
        <taxon>Pseudomonadota</taxon>
        <taxon>Gammaproteobacteria</taxon>
        <taxon>Legionellales</taxon>
        <taxon>Legionellaceae</taxon>
        <taxon>Legionella</taxon>
    </lineage>
</organism>
<feature type="domain" description="Bacterial type II secretion system protein E" evidence="6">
    <location>
        <begin position="392"/>
        <end position="406"/>
    </location>
</feature>
<evidence type="ECO:0000313" key="7">
    <source>
        <dbReference type="EMBL" id="KTD21726.1"/>
    </source>
</evidence>
<comment type="caution">
    <text evidence="7">The sequence shown here is derived from an EMBL/GenBank/DDBJ whole genome shotgun (WGS) entry which is preliminary data.</text>
</comment>
<evidence type="ECO:0000256" key="1">
    <source>
        <dbReference type="ARBA" id="ARBA00004496"/>
    </source>
</evidence>
<comment type="subcellular location">
    <subcellularLocation>
        <location evidence="1">Cytoplasm</location>
    </subcellularLocation>
</comment>
<dbReference type="InterPro" id="IPR001482">
    <property type="entry name" value="T2SS/T4SS_dom"/>
</dbReference>
<sequence>MAVIQENRLQGVAQLLVQENLMNKEDALTYQKAAANSKVSIQQYLVSNNIIPAQKIACSVAKNFGLPLLDLDSIKIESLPLSLISDKLIQRHRLVPLYHRGKQLYLAIDDPSKHFSLKEIQFHTGLYPTPIVVETDKLNGLIDELIHAKESEGLANYFEDSKELEDFEFSTEEDEAREADTAALSSEDAPIVKFVNRILVEAIKKGASDIHFEPYEQGYRIRYRQDGILNEVASPPISLAARISARIKIMSNLDISERRIPQDGRFKMKLSPSRSVDFRVSTCPTVAGEKVVMRILDPGATKLNIESLGFNAAQKESFMHAIKRPQGMILVTGPTGSGKTVTLYSALNILNTIEKNISTAEDPVEIKVPGINQVNIHPKAGLTFSIALRAFLRQDPDIIMVGEIRDLETAEIAVKAAQTGHLVLSTLHTNSAAETLTRLANMGIPSYNIASSVNLIIAQRLVRKLCEYCKTVQVDIPVQSLVEIGFSEDEAKHLQIYKACGCNQCTNGYRGRIGLFEVMPMSKELGRLIMSGGNSLDLLSQAKKEGMLTVYDSGLEKIKEGITTIEEVNRVTVD</sequence>
<dbReference type="FunFam" id="3.40.50.300:FF:000398">
    <property type="entry name" value="Type IV pilus assembly ATPase PilB"/>
    <property type="match status" value="1"/>
</dbReference>
<keyword evidence="5" id="KW-0067">ATP-binding</keyword>
<dbReference type="FunFam" id="3.30.450.90:FF:000001">
    <property type="entry name" value="Type II secretion system ATPase GspE"/>
    <property type="match status" value="1"/>
</dbReference>
<dbReference type="Gene3D" id="3.30.300.160">
    <property type="entry name" value="Type II secretion system, protein E, N-terminal domain"/>
    <property type="match status" value="1"/>
</dbReference>
<dbReference type="Pfam" id="PF05157">
    <property type="entry name" value="MshEN"/>
    <property type="match status" value="1"/>
</dbReference>
<protein>
    <submittedName>
        <fullName evidence="7">Pilus assembly protein PilB</fullName>
    </submittedName>
</protein>
<evidence type="ECO:0000256" key="5">
    <source>
        <dbReference type="ARBA" id="ARBA00022840"/>
    </source>
</evidence>